<feature type="region of interest" description="Disordered" evidence="2">
    <location>
        <begin position="141"/>
        <end position="163"/>
    </location>
</feature>
<comment type="caution">
    <text evidence="3">The sequence shown here is derived from an EMBL/GenBank/DDBJ whole genome shotgun (WGS) entry which is preliminary data.</text>
</comment>
<evidence type="ECO:0000313" key="4">
    <source>
        <dbReference type="Proteomes" id="UP001229651"/>
    </source>
</evidence>
<proteinExistence type="predicted"/>
<reference evidence="3 4" key="1">
    <citation type="submission" date="2023-07" db="EMBL/GenBank/DDBJ databases">
        <title>Sequencing the genomes of 1000 actinobacteria strains.</title>
        <authorList>
            <person name="Klenk H.-P."/>
        </authorList>
    </citation>
    <scope>NUCLEOTIDE SEQUENCE [LARGE SCALE GENOMIC DNA]</scope>
    <source>
        <strain evidence="3 4">DSM 45805</strain>
    </source>
</reference>
<sequence>MIEVRNKGERMDNVDIIERIDHAIGCHYCGGPLGDSPSEDFCTYGHQRRWNDLYRRLGSVEAVAEELREEQRRHREAAEHAAAMQRKITATMSELETAFGRIIAAFRPFALAAATTSQVLAEAGLLPDRAPEDPARRALWLRRHRNTGPKPGRPRPPRTLNRR</sequence>
<evidence type="ECO:0000256" key="1">
    <source>
        <dbReference type="SAM" id="Coils"/>
    </source>
</evidence>
<gene>
    <name evidence="3" type="ORF">FB470_000538</name>
</gene>
<keyword evidence="4" id="KW-1185">Reference proteome</keyword>
<dbReference type="Proteomes" id="UP001229651">
    <property type="component" value="Unassembled WGS sequence"/>
</dbReference>
<protein>
    <submittedName>
        <fullName evidence="3">Uncharacterized protein</fullName>
    </submittedName>
</protein>
<accession>A0ABU0EMP4</accession>
<evidence type="ECO:0000313" key="3">
    <source>
        <dbReference type="EMBL" id="MDQ0376544.1"/>
    </source>
</evidence>
<keyword evidence="1" id="KW-0175">Coiled coil</keyword>
<dbReference type="RefSeq" id="WP_306988448.1">
    <property type="nucleotide sequence ID" value="NZ_JAUSUT010000001.1"/>
</dbReference>
<name>A0ABU0EMP4_9PSEU</name>
<dbReference type="EMBL" id="JAUSUT010000001">
    <property type="protein sequence ID" value="MDQ0376544.1"/>
    <property type="molecule type" value="Genomic_DNA"/>
</dbReference>
<evidence type="ECO:0000256" key="2">
    <source>
        <dbReference type="SAM" id="MobiDB-lite"/>
    </source>
</evidence>
<organism evidence="3 4">
    <name type="scientific">Amycolatopsis thermophila</name>
    <dbReference type="NCBI Taxonomy" id="206084"/>
    <lineage>
        <taxon>Bacteria</taxon>
        <taxon>Bacillati</taxon>
        <taxon>Actinomycetota</taxon>
        <taxon>Actinomycetes</taxon>
        <taxon>Pseudonocardiales</taxon>
        <taxon>Pseudonocardiaceae</taxon>
        <taxon>Amycolatopsis</taxon>
    </lineage>
</organism>
<feature type="coiled-coil region" evidence="1">
    <location>
        <begin position="57"/>
        <end position="87"/>
    </location>
</feature>